<name>A0ABP7PUP2_9GAMM</name>
<keyword evidence="2 4" id="KW-0472">Membrane</keyword>
<dbReference type="SUPFAM" id="SSF103088">
    <property type="entry name" value="OmpA-like"/>
    <property type="match status" value="1"/>
</dbReference>
<sequence>MTLLIASCATAPDLSTTAPVTSATDSAIAQLYRELEAAREPSATQASVMAAGQFSEAESKYVMAQKARTSAERESLATRGLTDLSNARQKADSFAAAAPALIDQRLLALKAGANTTKQAEFDAAEKQLQSMADGFYRTTTLSPGSVGLLIAKYKGLAVSSLKSSIVLAVEQALEKARRDDIDNYAPRTLRLAEEELLLASTTLEADRTREGKARVHADNAMRHLAHARTMAQQIQIWRKRDASLEDVMRYYEDGFERAGAVVDVDLDWSKGLTGAIASFTDAFKTLQAAQAPATAEVTNSVAVDSSPTPATRAPAAPERFDMLAPRGITLDRLAALESLFSPTEADVVLLQNGSLLIRAHGFNFDDDSAILDSSNLNLLNKLIDAIEQFPTSELVFSGHTDSSGGANHNRRLSLERAQAVADFVGREAGIAKARIQVEGLGEDAPLAANDTADARRFNRRIEVLVRQGAGAGPAAVSASQ</sequence>
<evidence type="ECO:0000256" key="3">
    <source>
        <dbReference type="ARBA" id="ARBA00023237"/>
    </source>
</evidence>
<evidence type="ECO:0000256" key="2">
    <source>
        <dbReference type="ARBA" id="ARBA00023136"/>
    </source>
</evidence>
<organism evidence="6 7">
    <name type="scientific">Allohahella marinimesophila</name>
    <dbReference type="NCBI Taxonomy" id="1054972"/>
    <lineage>
        <taxon>Bacteria</taxon>
        <taxon>Pseudomonadati</taxon>
        <taxon>Pseudomonadota</taxon>
        <taxon>Gammaproteobacteria</taxon>
        <taxon>Oceanospirillales</taxon>
        <taxon>Hahellaceae</taxon>
        <taxon>Allohahella</taxon>
    </lineage>
</organism>
<comment type="subcellular location">
    <subcellularLocation>
        <location evidence="1">Cell outer membrane</location>
    </subcellularLocation>
</comment>
<dbReference type="InterPro" id="IPR036737">
    <property type="entry name" value="OmpA-like_sf"/>
</dbReference>
<keyword evidence="7" id="KW-1185">Reference proteome</keyword>
<dbReference type="InterPro" id="IPR050330">
    <property type="entry name" value="Bact_OuterMem_StrucFunc"/>
</dbReference>
<reference evidence="7" key="1">
    <citation type="journal article" date="2019" name="Int. J. Syst. Evol. Microbiol.">
        <title>The Global Catalogue of Microorganisms (GCM) 10K type strain sequencing project: providing services to taxonomists for standard genome sequencing and annotation.</title>
        <authorList>
            <consortium name="The Broad Institute Genomics Platform"/>
            <consortium name="The Broad Institute Genome Sequencing Center for Infectious Disease"/>
            <person name="Wu L."/>
            <person name="Ma J."/>
        </authorList>
    </citation>
    <scope>NUCLEOTIDE SEQUENCE [LARGE SCALE GENOMIC DNA]</scope>
    <source>
        <strain evidence="7">JCM 17555</strain>
    </source>
</reference>
<evidence type="ECO:0000259" key="5">
    <source>
        <dbReference type="PROSITE" id="PS51123"/>
    </source>
</evidence>
<feature type="domain" description="OmpA-like" evidence="5">
    <location>
        <begin position="351"/>
        <end position="469"/>
    </location>
</feature>
<evidence type="ECO:0000256" key="1">
    <source>
        <dbReference type="ARBA" id="ARBA00004442"/>
    </source>
</evidence>
<evidence type="ECO:0000256" key="4">
    <source>
        <dbReference type="PROSITE-ProRule" id="PRU00473"/>
    </source>
</evidence>
<protein>
    <recommendedName>
        <fullName evidence="5">OmpA-like domain-containing protein</fullName>
    </recommendedName>
</protein>
<dbReference type="PRINTS" id="PR01021">
    <property type="entry name" value="OMPADOMAIN"/>
</dbReference>
<dbReference type="CDD" id="cd07185">
    <property type="entry name" value="OmpA_C-like"/>
    <property type="match status" value="1"/>
</dbReference>
<gene>
    <name evidence="6" type="ORF">GCM10022278_31220</name>
</gene>
<dbReference type="InterPro" id="IPR006665">
    <property type="entry name" value="OmpA-like"/>
</dbReference>
<comment type="caution">
    <text evidence="6">The sequence shown here is derived from an EMBL/GenBank/DDBJ whole genome shotgun (WGS) entry which is preliminary data.</text>
</comment>
<dbReference type="PANTHER" id="PTHR30329">
    <property type="entry name" value="STATOR ELEMENT OF FLAGELLAR MOTOR COMPLEX"/>
    <property type="match status" value="1"/>
</dbReference>
<dbReference type="InterPro" id="IPR006664">
    <property type="entry name" value="OMP_bac"/>
</dbReference>
<dbReference type="RefSeq" id="WP_344808053.1">
    <property type="nucleotide sequence ID" value="NZ_BAABBO010000014.1"/>
</dbReference>
<keyword evidence="3" id="KW-0998">Cell outer membrane</keyword>
<dbReference type="EMBL" id="BAABBO010000014">
    <property type="protein sequence ID" value="GAA3971570.1"/>
    <property type="molecule type" value="Genomic_DNA"/>
</dbReference>
<dbReference type="PROSITE" id="PS51123">
    <property type="entry name" value="OMPA_2"/>
    <property type="match status" value="1"/>
</dbReference>
<evidence type="ECO:0000313" key="7">
    <source>
        <dbReference type="Proteomes" id="UP001501337"/>
    </source>
</evidence>
<proteinExistence type="predicted"/>
<dbReference type="Gene3D" id="3.30.1330.60">
    <property type="entry name" value="OmpA-like domain"/>
    <property type="match status" value="1"/>
</dbReference>
<dbReference type="Proteomes" id="UP001501337">
    <property type="component" value="Unassembled WGS sequence"/>
</dbReference>
<evidence type="ECO:0000313" key="6">
    <source>
        <dbReference type="EMBL" id="GAA3971570.1"/>
    </source>
</evidence>
<dbReference type="PANTHER" id="PTHR30329:SF21">
    <property type="entry name" value="LIPOPROTEIN YIAD-RELATED"/>
    <property type="match status" value="1"/>
</dbReference>
<dbReference type="Pfam" id="PF00691">
    <property type="entry name" value="OmpA"/>
    <property type="match status" value="1"/>
</dbReference>
<accession>A0ABP7PUP2</accession>